<sequence length="526" mass="55693">MLRTVNHPGSVGSSRMPLWVALPVAVAAGALLDTAFPDRGWWWMAPVAVGALFASLLGRGFGGGVLIGIAGGGAFWLLHVEWLTLYLGPLPWIALAGLETALFALSAGLIAVLLTRGSVIWPTLVGRFGLIPVAVAGVWTAREGVAAVWPYGGFAWGRLSISQASGGLDDLLPWIGAAGVSFVVAWLAALSVQLLRYPQVPFRTASFVIAAAVVVLLAIPGWPTTANATLRVAAVQGGADAGLFAENRPGELLRAHRAATPLLEPDAVDVVVWPENSSDLDPLRSPQSARLLEQLSQDLNAPLVVGTITARGDEFFNTSLLWEPGKGITDWYDKAHPVPFAEYMPDRAFWRPFAPELIDLVTRDYSIGTRENVFDIGGVAAGVSICFDIADDRLITEMIQAGAQVILAQTNNADFGRTDESVQQLAIARMRALETARSVINISTVGTSAIIAPDGSLKSELPTWVPGAIVTEVPLSDTVTPAVIAGRQIEWFVSGLGLAGLMVALAARTAPSAPRAHHRGWPDQKA</sequence>
<comment type="subcellular location">
    <subcellularLocation>
        <location evidence="1 8">Cell membrane</location>
        <topology evidence="1 8">Multi-pass membrane protein</topology>
    </subcellularLocation>
</comment>
<feature type="transmembrane region" description="Helical" evidence="8">
    <location>
        <begin position="204"/>
        <end position="222"/>
    </location>
</feature>
<keyword evidence="5 8" id="KW-1133">Transmembrane helix</keyword>
<dbReference type="EC" id="2.3.1.269" evidence="8"/>
<dbReference type="Pfam" id="PF20154">
    <property type="entry name" value="LNT_N"/>
    <property type="match status" value="1"/>
</dbReference>
<reference evidence="10 11" key="1">
    <citation type="journal article" date="2016" name="Int. J. Syst. Evol. Microbiol.">
        <title>Agromyces aureus sp. nov., isolated from the rhizosphere of Salix caprea L. grown in a heavy-metal-contaminated soil.</title>
        <authorList>
            <person name="Corretto E."/>
            <person name="Antonielli L."/>
            <person name="Sessitsch A."/>
            <person name="Compant S."/>
            <person name="Gorfer M."/>
            <person name="Kuffner M."/>
            <person name="Brader G."/>
        </authorList>
    </citation>
    <scope>NUCLEOTIDE SEQUENCE [LARGE SCALE GENOMIC DNA]</scope>
    <source>
        <strain evidence="10 11">AR33</strain>
    </source>
</reference>
<name>A0A191WGI0_9MICO</name>
<dbReference type="GO" id="GO:0042158">
    <property type="term" value="P:lipoprotein biosynthetic process"/>
    <property type="evidence" value="ECO:0007669"/>
    <property type="project" value="UniProtKB-UniRule"/>
</dbReference>
<evidence type="ECO:0000256" key="3">
    <source>
        <dbReference type="ARBA" id="ARBA00022679"/>
    </source>
</evidence>
<evidence type="ECO:0000256" key="8">
    <source>
        <dbReference type="HAMAP-Rule" id="MF_01148"/>
    </source>
</evidence>
<evidence type="ECO:0000256" key="5">
    <source>
        <dbReference type="ARBA" id="ARBA00022989"/>
    </source>
</evidence>
<dbReference type="Gene3D" id="3.60.110.10">
    <property type="entry name" value="Carbon-nitrogen hydrolase"/>
    <property type="match status" value="1"/>
</dbReference>
<dbReference type="InterPro" id="IPR003010">
    <property type="entry name" value="C-N_Hydrolase"/>
</dbReference>
<dbReference type="OrthoDB" id="9804277at2"/>
<dbReference type="AlphaFoldDB" id="A0A191WGI0"/>
<evidence type="ECO:0000259" key="9">
    <source>
        <dbReference type="PROSITE" id="PS50263"/>
    </source>
</evidence>
<dbReference type="GO" id="GO:0016410">
    <property type="term" value="F:N-acyltransferase activity"/>
    <property type="evidence" value="ECO:0007669"/>
    <property type="project" value="UniProtKB-UniRule"/>
</dbReference>
<reference evidence="11" key="2">
    <citation type="submission" date="2016-01" db="EMBL/GenBank/DDBJ databases">
        <title>Complete genome sequence of Agromyces aureus AR33T and comparison with related organisms.</title>
        <authorList>
            <person name="Corretto E."/>
            <person name="Antonielli L."/>
            <person name="Sessitsch A."/>
            <person name="Brader G."/>
        </authorList>
    </citation>
    <scope>NUCLEOTIDE SEQUENCE [LARGE SCALE GENOMIC DNA]</scope>
    <source>
        <strain evidence="11">AR33</strain>
    </source>
</reference>
<evidence type="ECO:0000256" key="2">
    <source>
        <dbReference type="ARBA" id="ARBA00022475"/>
    </source>
</evidence>
<evidence type="ECO:0000256" key="4">
    <source>
        <dbReference type="ARBA" id="ARBA00022692"/>
    </source>
</evidence>
<accession>A0A191WGI0</accession>
<feature type="transmembrane region" description="Helical" evidence="8">
    <location>
        <begin position="171"/>
        <end position="192"/>
    </location>
</feature>
<dbReference type="KEGG" id="agy:ATC03_12000"/>
<organism evidence="10 11">
    <name type="scientific">Agromyces aureus</name>
    <dbReference type="NCBI Taxonomy" id="453304"/>
    <lineage>
        <taxon>Bacteria</taxon>
        <taxon>Bacillati</taxon>
        <taxon>Actinomycetota</taxon>
        <taxon>Actinomycetes</taxon>
        <taxon>Micrococcales</taxon>
        <taxon>Microbacteriaceae</taxon>
        <taxon>Agromyces</taxon>
    </lineage>
</organism>
<feature type="transmembrane region" description="Helical" evidence="8">
    <location>
        <begin position="128"/>
        <end position="151"/>
    </location>
</feature>
<dbReference type="Proteomes" id="UP000078437">
    <property type="component" value="Chromosome"/>
</dbReference>
<dbReference type="RefSeq" id="WP_067877325.1">
    <property type="nucleotide sequence ID" value="NZ_WBIO01000001.1"/>
</dbReference>
<evidence type="ECO:0000256" key="1">
    <source>
        <dbReference type="ARBA" id="ARBA00004651"/>
    </source>
</evidence>
<comment type="function">
    <text evidence="8">Catalyzes the phospholipid dependent N-acylation of the N-terminal cysteine of apolipoprotein, the last step in lipoprotein maturation.</text>
</comment>
<feature type="transmembrane region" description="Helical" evidence="8">
    <location>
        <begin position="92"/>
        <end position="116"/>
    </location>
</feature>
<dbReference type="PANTHER" id="PTHR38686:SF1">
    <property type="entry name" value="APOLIPOPROTEIN N-ACYLTRANSFERASE"/>
    <property type="match status" value="1"/>
</dbReference>
<dbReference type="SUPFAM" id="SSF56317">
    <property type="entry name" value="Carbon-nitrogen hydrolase"/>
    <property type="match status" value="1"/>
</dbReference>
<evidence type="ECO:0000313" key="11">
    <source>
        <dbReference type="Proteomes" id="UP000078437"/>
    </source>
</evidence>
<gene>
    <name evidence="8" type="primary">lnt</name>
    <name evidence="10" type="ORF">ATC03_12000</name>
</gene>
<keyword evidence="4 8" id="KW-0812">Transmembrane</keyword>
<comment type="similarity">
    <text evidence="8">Belongs to the CN hydrolase family. Apolipoprotein N-acyltransferase subfamily.</text>
</comment>
<keyword evidence="7 8" id="KW-0012">Acyltransferase</keyword>
<keyword evidence="10" id="KW-0449">Lipoprotein</keyword>
<dbReference type="GO" id="GO:0005886">
    <property type="term" value="C:plasma membrane"/>
    <property type="evidence" value="ECO:0007669"/>
    <property type="project" value="UniProtKB-SubCell"/>
</dbReference>
<proteinExistence type="inferred from homology"/>
<dbReference type="CDD" id="cd07571">
    <property type="entry name" value="ALP_N-acyl_transferase"/>
    <property type="match status" value="1"/>
</dbReference>
<dbReference type="HAMAP" id="MF_01148">
    <property type="entry name" value="Lnt"/>
    <property type="match status" value="1"/>
</dbReference>
<keyword evidence="6 8" id="KW-0472">Membrane</keyword>
<keyword evidence="3 8" id="KW-0808">Transferase</keyword>
<evidence type="ECO:0000313" key="10">
    <source>
        <dbReference type="EMBL" id="ANJ27332.1"/>
    </source>
</evidence>
<evidence type="ECO:0000256" key="7">
    <source>
        <dbReference type="ARBA" id="ARBA00023315"/>
    </source>
</evidence>
<dbReference type="Pfam" id="PF00795">
    <property type="entry name" value="CN_hydrolase"/>
    <property type="match status" value="1"/>
</dbReference>
<dbReference type="NCBIfam" id="TIGR00546">
    <property type="entry name" value="lnt"/>
    <property type="match status" value="1"/>
</dbReference>
<feature type="transmembrane region" description="Helical" evidence="8">
    <location>
        <begin position="41"/>
        <end position="58"/>
    </location>
</feature>
<dbReference type="InterPro" id="IPR045378">
    <property type="entry name" value="LNT_N"/>
</dbReference>
<feature type="transmembrane region" description="Helical" evidence="8">
    <location>
        <begin position="16"/>
        <end position="35"/>
    </location>
</feature>
<dbReference type="STRING" id="453304.ATC03_12000"/>
<comment type="catalytic activity">
    <reaction evidence="8">
        <text>N-terminal S-1,2-diacyl-sn-glyceryl-L-cysteinyl-[lipoprotein] + a glycerophospholipid = N-acyl-S-1,2-diacyl-sn-glyceryl-L-cysteinyl-[lipoprotein] + a 2-acyl-sn-glycero-3-phospholipid + H(+)</text>
        <dbReference type="Rhea" id="RHEA:48228"/>
        <dbReference type="Rhea" id="RHEA-COMP:14681"/>
        <dbReference type="Rhea" id="RHEA-COMP:14684"/>
        <dbReference type="ChEBI" id="CHEBI:15378"/>
        <dbReference type="ChEBI" id="CHEBI:136912"/>
        <dbReference type="ChEBI" id="CHEBI:140656"/>
        <dbReference type="ChEBI" id="CHEBI:140657"/>
        <dbReference type="ChEBI" id="CHEBI:140660"/>
        <dbReference type="EC" id="2.3.1.269"/>
    </reaction>
</comment>
<keyword evidence="11" id="KW-1185">Reference proteome</keyword>
<feature type="domain" description="CN hydrolase" evidence="9">
    <location>
        <begin position="230"/>
        <end position="475"/>
    </location>
</feature>
<dbReference type="PROSITE" id="PS50263">
    <property type="entry name" value="CN_HYDROLASE"/>
    <property type="match status" value="1"/>
</dbReference>
<dbReference type="InterPro" id="IPR036526">
    <property type="entry name" value="C-N_Hydrolase_sf"/>
</dbReference>
<dbReference type="UniPathway" id="UPA00666"/>
<keyword evidence="2 8" id="KW-1003">Cell membrane</keyword>
<dbReference type="PANTHER" id="PTHR38686">
    <property type="entry name" value="APOLIPOPROTEIN N-ACYLTRANSFERASE"/>
    <property type="match status" value="1"/>
</dbReference>
<feature type="transmembrane region" description="Helical" evidence="8">
    <location>
        <begin position="65"/>
        <end position="86"/>
    </location>
</feature>
<comment type="pathway">
    <text evidence="8">Protein modification; lipoprotein biosynthesis (N-acyl transfer).</text>
</comment>
<protein>
    <recommendedName>
        <fullName evidence="8">Apolipoprotein N-acyltransferase</fullName>
        <shortName evidence="8">ALP N-acyltransferase</shortName>
        <ecNumber evidence="8">2.3.1.269</ecNumber>
    </recommendedName>
</protein>
<evidence type="ECO:0000256" key="6">
    <source>
        <dbReference type="ARBA" id="ARBA00023136"/>
    </source>
</evidence>
<dbReference type="EMBL" id="CP013979">
    <property type="protein sequence ID" value="ANJ27332.1"/>
    <property type="molecule type" value="Genomic_DNA"/>
</dbReference>
<dbReference type="InterPro" id="IPR004563">
    <property type="entry name" value="Apolipo_AcylTrfase"/>
</dbReference>